<dbReference type="EMBL" id="LT629701">
    <property type="protein sequence ID" value="SDM83093.1"/>
    <property type="molecule type" value="Genomic_DNA"/>
</dbReference>
<name>A0A1G9WFP9_ALLAB</name>
<dbReference type="Proteomes" id="UP000183376">
    <property type="component" value="Chromosome I"/>
</dbReference>
<evidence type="ECO:0000313" key="1">
    <source>
        <dbReference type="EMBL" id="SDM83093.1"/>
    </source>
</evidence>
<evidence type="ECO:0000313" key="2">
    <source>
        <dbReference type="Proteomes" id="UP000183376"/>
    </source>
</evidence>
<proteinExistence type="predicted"/>
<sequence>MIVAWPLEHEEGMAGVGQGDGADGHKTVRELNAQLQALRKQRVSDDREGDQREVYLRGIALIRHDRDAGVSPGTQSCRTSVEQAMAVAEELTVAACRLWTRVQVAGLGEADPRTHAAKRAVEEAFRDAISAFSEALNEDETA</sequence>
<organism evidence="1 2">
    <name type="scientific">Allokutzneria albata</name>
    <name type="common">Kibdelosporangium albatum</name>
    <dbReference type="NCBI Taxonomy" id="211114"/>
    <lineage>
        <taxon>Bacteria</taxon>
        <taxon>Bacillati</taxon>
        <taxon>Actinomycetota</taxon>
        <taxon>Actinomycetes</taxon>
        <taxon>Pseudonocardiales</taxon>
        <taxon>Pseudonocardiaceae</taxon>
        <taxon>Allokutzneria</taxon>
    </lineage>
</organism>
<dbReference type="RefSeq" id="WP_030429692.1">
    <property type="nucleotide sequence ID" value="NZ_JOEF01000008.1"/>
</dbReference>
<reference evidence="1 2" key="1">
    <citation type="submission" date="2016-10" db="EMBL/GenBank/DDBJ databases">
        <authorList>
            <person name="de Groot N.N."/>
        </authorList>
    </citation>
    <scope>NUCLEOTIDE SEQUENCE [LARGE SCALE GENOMIC DNA]</scope>
    <source>
        <strain evidence="1 2">DSM 44149</strain>
    </source>
</reference>
<keyword evidence="2" id="KW-1185">Reference proteome</keyword>
<dbReference type="AlphaFoldDB" id="A0A1G9WFP9"/>
<protein>
    <submittedName>
        <fullName evidence="1">Uncharacterized protein</fullName>
    </submittedName>
</protein>
<accession>A0A1G9WFP9</accession>
<gene>
    <name evidence="1" type="ORF">SAMN04489726_3574</name>
</gene>